<dbReference type="Gene3D" id="1.10.150.130">
    <property type="match status" value="1"/>
</dbReference>
<comment type="caution">
    <text evidence="7">The sequence shown here is derived from an EMBL/GenBank/DDBJ whole genome shotgun (WGS) entry which is preliminary data.</text>
</comment>
<dbReference type="InterPro" id="IPR002104">
    <property type="entry name" value="Integrase_catalytic"/>
</dbReference>
<proteinExistence type="inferred from homology"/>
<evidence type="ECO:0000256" key="3">
    <source>
        <dbReference type="ARBA" id="ARBA00023172"/>
    </source>
</evidence>
<comment type="similarity">
    <text evidence="1">Belongs to the 'phage' integrase family.</text>
</comment>
<dbReference type="PROSITE" id="PS51900">
    <property type="entry name" value="CB"/>
    <property type="match status" value="1"/>
</dbReference>
<organism evidence="7 8">
    <name type="scientific">Candidatus Amunia macphersoniae</name>
    <dbReference type="NCBI Taxonomy" id="3127014"/>
    <lineage>
        <taxon>Bacteria</taxon>
        <taxon>Bacillati</taxon>
        <taxon>Candidatus Dormiibacterota</taxon>
        <taxon>Candidatus Dormibacteria</taxon>
        <taxon>Candidatus Aeolococcales</taxon>
        <taxon>Candidatus Aeolococcaceae</taxon>
        <taxon>Candidatus Amunia</taxon>
    </lineage>
</organism>
<dbReference type="InterPro" id="IPR013762">
    <property type="entry name" value="Integrase-like_cat_sf"/>
</dbReference>
<name>A0A934N9W1_9BACT</name>
<dbReference type="Gene3D" id="1.10.443.10">
    <property type="entry name" value="Intergrase catalytic core"/>
    <property type="match status" value="1"/>
</dbReference>
<dbReference type="Pfam" id="PF00589">
    <property type="entry name" value="Phage_integrase"/>
    <property type="match status" value="1"/>
</dbReference>
<evidence type="ECO:0000256" key="1">
    <source>
        <dbReference type="ARBA" id="ARBA00008857"/>
    </source>
</evidence>
<dbReference type="InterPro" id="IPR010998">
    <property type="entry name" value="Integrase_recombinase_N"/>
</dbReference>
<evidence type="ECO:0000256" key="2">
    <source>
        <dbReference type="ARBA" id="ARBA00023125"/>
    </source>
</evidence>
<evidence type="ECO:0000259" key="6">
    <source>
        <dbReference type="PROSITE" id="PS51900"/>
    </source>
</evidence>
<dbReference type="GO" id="GO:0015074">
    <property type="term" value="P:DNA integration"/>
    <property type="evidence" value="ECO:0007669"/>
    <property type="project" value="InterPro"/>
</dbReference>
<evidence type="ECO:0000259" key="5">
    <source>
        <dbReference type="PROSITE" id="PS51898"/>
    </source>
</evidence>
<evidence type="ECO:0000313" key="7">
    <source>
        <dbReference type="EMBL" id="MBJ7609472.1"/>
    </source>
</evidence>
<dbReference type="PANTHER" id="PTHR30349:SF41">
    <property type="entry name" value="INTEGRASE_RECOMBINASE PROTEIN MJ0367-RELATED"/>
    <property type="match status" value="1"/>
</dbReference>
<dbReference type="InterPro" id="IPR044068">
    <property type="entry name" value="CB"/>
</dbReference>
<gene>
    <name evidence="7" type="ORF">JF887_08595</name>
</gene>
<dbReference type="SUPFAM" id="SSF56349">
    <property type="entry name" value="DNA breaking-rejoining enzymes"/>
    <property type="match status" value="1"/>
</dbReference>
<keyword evidence="2 4" id="KW-0238">DNA-binding</keyword>
<feature type="domain" description="Tyr recombinase" evidence="5">
    <location>
        <begin position="151"/>
        <end position="338"/>
    </location>
</feature>
<dbReference type="PROSITE" id="PS51898">
    <property type="entry name" value="TYR_RECOMBINASE"/>
    <property type="match status" value="1"/>
</dbReference>
<feature type="domain" description="Core-binding (CB)" evidence="6">
    <location>
        <begin position="41"/>
        <end position="126"/>
    </location>
</feature>
<dbReference type="InterPro" id="IPR050090">
    <property type="entry name" value="Tyrosine_recombinase_XerCD"/>
</dbReference>
<dbReference type="Proteomes" id="UP000614410">
    <property type="component" value="Unassembled WGS sequence"/>
</dbReference>
<protein>
    <submittedName>
        <fullName evidence="7">Tyrosine-type recombinase/integrase</fullName>
    </submittedName>
</protein>
<reference evidence="7 8" key="1">
    <citation type="submission" date="2020-10" db="EMBL/GenBank/DDBJ databases">
        <title>Ca. Dormibacterota MAGs.</title>
        <authorList>
            <person name="Montgomery K."/>
        </authorList>
    </citation>
    <scope>NUCLEOTIDE SEQUENCE [LARGE SCALE GENOMIC DNA]</scope>
    <source>
        <strain evidence="7">Mitchell_Peninsula_5</strain>
    </source>
</reference>
<dbReference type="InterPro" id="IPR011010">
    <property type="entry name" value="DNA_brk_join_enz"/>
</dbReference>
<dbReference type="AlphaFoldDB" id="A0A934N9W1"/>
<dbReference type="PANTHER" id="PTHR30349">
    <property type="entry name" value="PHAGE INTEGRASE-RELATED"/>
    <property type="match status" value="1"/>
</dbReference>
<keyword evidence="3" id="KW-0233">DNA recombination</keyword>
<dbReference type="GO" id="GO:0006310">
    <property type="term" value="P:DNA recombination"/>
    <property type="evidence" value="ECO:0007669"/>
    <property type="project" value="UniProtKB-KW"/>
</dbReference>
<dbReference type="GO" id="GO:0003677">
    <property type="term" value="F:DNA binding"/>
    <property type="evidence" value="ECO:0007669"/>
    <property type="project" value="UniProtKB-UniRule"/>
</dbReference>
<dbReference type="EMBL" id="JAEKNN010000046">
    <property type="protein sequence ID" value="MBJ7609472.1"/>
    <property type="molecule type" value="Genomic_DNA"/>
</dbReference>
<sequence>MAGTVFIPKPKPQRRDYFDTSQAAVPGATGQPRSVRPGERPTVAEAARALIHHHKLDWSATTLRNAEDYLLRGRFPEYLAHEGIVHLDELSTQAIEDYMAVHADVLKPSTLAKFRGYARALAKFCKERPGYDSPLLSDGRDLPRPTVPKRKLPMALSVDDEARVVAAAKPGRDRLIAQTLLATGLRVGELCALTVDQLEGLKDRPPKLIIVGNVHNRVLTKGRRDRIVGFRDRYRSVPRELLEWTVKTRPSSHLREVFLSDSEHALTTWGVEQLMQRIGKAAGVRCNPHRLRHTWATRCADAGVPMFHVQLLGGWESVEMVRRYYTASDLEAVTALSRFRT</sequence>
<evidence type="ECO:0000256" key="4">
    <source>
        <dbReference type="PROSITE-ProRule" id="PRU01248"/>
    </source>
</evidence>
<evidence type="ECO:0000313" key="8">
    <source>
        <dbReference type="Proteomes" id="UP000614410"/>
    </source>
</evidence>
<accession>A0A934N9W1</accession>
<dbReference type="CDD" id="cd00397">
    <property type="entry name" value="DNA_BRE_C"/>
    <property type="match status" value="1"/>
</dbReference>